<dbReference type="CDD" id="cd02064">
    <property type="entry name" value="FAD_synthetase_N"/>
    <property type="match status" value="1"/>
</dbReference>
<keyword evidence="10 21" id="KW-0808">Transferase</keyword>
<name>A0A7C5LWE8_9PROT</name>
<evidence type="ECO:0000256" key="14">
    <source>
        <dbReference type="ARBA" id="ARBA00022827"/>
    </source>
</evidence>
<dbReference type="GO" id="GO:0009231">
    <property type="term" value="P:riboflavin biosynthetic process"/>
    <property type="evidence" value="ECO:0007669"/>
    <property type="project" value="InterPro"/>
</dbReference>
<evidence type="ECO:0000256" key="2">
    <source>
        <dbReference type="ARBA" id="ARBA00004726"/>
    </source>
</evidence>
<dbReference type="InterPro" id="IPR004821">
    <property type="entry name" value="Cyt_trans-like"/>
</dbReference>
<dbReference type="EC" id="2.7.7.2" evidence="6"/>
<dbReference type="NCBIfam" id="TIGR00125">
    <property type="entry name" value="cyt_tran_rel"/>
    <property type="match status" value="1"/>
</dbReference>
<evidence type="ECO:0000256" key="11">
    <source>
        <dbReference type="ARBA" id="ARBA00022695"/>
    </source>
</evidence>
<dbReference type="NCBIfam" id="NF004160">
    <property type="entry name" value="PRK05627.1-3"/>
    <property type="match status" value="1"/>
</dbReference>
<dbReference type="UniPathway" id="UPA00277">
    <property type="reaction ID" value="UER00407"/>
</dbReference>
<dbReference type="FunFam" id="3.40.50.620:FF:000021">
    <property type="entry name" value="Riboflavin biosynthesis protein"/>
    <property type="match status" value="1"/>
</dbReference>
<comment type="similarity">
    <text evidence="4">Belongs to the RibF family.</text>
</comment>
<dbReference type="InterPro" id="IPR023468">
    <property type="entry name" value="Riboflavin_kinase"/>
</dbReference>
<gene>
    <name evidence="21" type="ORF">ENJ42_10050</name>
</gene>
<dbReference type="NCBIfam" id="TIGR00083">
    <property type="entry name" value="ribF"/>
    <property type="match status" value="1"/>
</dbReference>
<protein>
    <recommendedName>
        <fullName evidence="7">Bifunctional riboflavin kinase/FMN adenylyltransferase</fullName>
        <ecNumber evidence="5">2.7.1.26</ecNumber>
        <ecNumber evidence="6">2.7.7.2</ecNumber>
    </recommendedName>
    <alternativeName>
        <fullName evidence="17">Riboflavin biosynthesis protein RibF</fullName>
    </alternativeName>
</protein>
<dbReference type="PANTHER" id="PTHR22749">
    <property type="entry name" value="RIBOFLAVIN KINASE/FMN ADENYLYLTRANSFERASE"/>
    <property type="match status" value="1"/>
</dbReference>
<evidence type="ECO:0000256" key="13">
    <source>
        <dbReference type="ARBA" id="ARBA00022777"/>
    </source>
</evidence>
<dbReference type="GO" id="GO:0006747">
    <property type="term" value="P:FAD biosynthetic process"/>
    <property type="evidence" value="ECO:0007669"/>
    <property type="project" value="UniProtKB-UniPathway"/>
</dbReference>
<dbReference type="GO" id="GO:0003919">
    <property type="term" value="F:FMN adenylyltransferase activity"/>
    <property type="evidence" value="ECO:0007669"/>
    <property type="project" value="UniProtKB-EC"/>
</dbReference>
<evidence type="ECO:0000256" key="12">
    <source>
        <dbReference type="ARBA" id="ARBA00022741"/>
    </source>
</evidence>
<evidence type="ECO:0000259" key="20">
    <source>
        <dbReference type="SMART" id="SM00904"/>
    </source>
</evidence>
<dbReference type="Gene3D" id="3.40.50.620">
    <property type="entry name" value="HUPs"/>
    <property type="match status" value="1"/>
</dbReference>
<evidence type="ECO:0000256" key="15">
    <source>
        <dbReference type="ARBA" id="ARBA00022840"/>
    </source>
</evidence>
<evidence type="ECO:0000256" key="4">
    <source>
        <dbReference type="ARBA" id="ARBA00010214"/>
    </source>
</evidence>
<comment type="catalytic activity">
    <reaction evidence="18">
        <text>riboflavin + ATP = FMN + ADP + H(+)</text>
        <dbReference type="Rhea" id="RHEA:14357"/>
        <dbReference type="ChEBI" id="CHEBI:15378"/>
        <dbReference type="ChEBI" id="CHEBI:30616"/>
        <dbReference type="ChEBI" id="CHEBI:57986"/>
        <dbReference type="ChEBI" id="CHEBI:58210"/>
        <dbReference type="ChEBI" id="CHEBI:456216"/>
        <dbReference type="EC" id="2.7.1.26"/>
    </reaction>
</comment>
<feature type="non-terminal residue" evidence="21">
    <location>
        <position position="296"/>
    </location>
</feature>
<dbReference type="EMBL" id="DRMJ01000531">
    <property type="protein sequence ID" value="HHL43950.1"/>
    <property type="molecule type" value="Genomic_DNA"/>
</dbReference>
<dbReference type="Gene3D" id="2.40.30.30">
    <property type="entry name" value="Riboflavin kinase-like"/>
    <property type="match status" value="1"/>
</dbReference>
<dbReference type="EC" id="2.7.1.26" evidence="5"/>
<organism evidence="21">
    <name type="scientific">Hellea balneolensis</name>
    <dbReference type="NCBI Taxonomy" id="287478"/>
    <lineage>
        <taxon>Bacteria</taxon>
        <taxon>Pseudomonadati</taxon>
        <taxon>Pseudomonadota</taxon>
        <taxon>Alphaproteobacteria</taxon>
        <taxon>Maricaulales</taxon>
        <taxon>Robiginitomaculaceae</taxon>
        <taxon>Hellea</taxon>
    </lineage>
</organism>
<dbReference type="InterPro" id="IPR015865">
    <property type="entry name" value="Riboflavin_kinase_bac/euk"/>
</dbReference>
<evidence type="ECO:0000313" key="21">
    <source>
        <dbReference type="EMBL" id="HHL43950.1"/>
    </source>
</evidence>
<comment type="pathway">
    <text evidence="3">Cofactor biosynthesis; FMN biosynthesis; FMN from riboflavin (ATP route): step 1/1.</text>
</comment>
<feature type="domain" description="Riboflavin kinase" evidence="20">
    <location>
        <begin position="185"/>
        <end position="295"/>
    </location>
</feature>
<dbReference type="Pfam" id="PF06574">
    <property type="entry name" value="FAD_syn"/>
    <property type="match status" value="1"/>
</dbReference>
<keyword evidence="15" id="KW-0067">ATP-binding</keyword>
<evidence type="ECO:0000256" key="5">
    <source>
        <dbReference type="ARBA" id="ARBA00012105"/>
    </source>
</evidence>
<dbReference type="InterPro" id="IPR002606">
    <property type="entry name" value="Riboflavin_kinase_bac"/>
</dbReference>
<dbReference type="GO" id="GO:0008531">
    <property type="term" value="F:riboflavin kinase activity"/>
    <property type="evidence" value="ECO:0007669"/>
    <property type="project" value="UniProtKB-EC"/>
</dbReference>
<sequence>MHKIDHYTNLHTSERGAVVALGNFDGLHRGHQVVIDQAAQLAKQLDVPLAIACFHPHPSRFFNPEAPPFRLMSSRMRANILQKMGVDFLYEIPFDTTLTQMDDESFVELALHQGLGAKHVVVGKDFKYGHKRCGDFASLQKHCAARGIGVTGIEPVSLHQAYGKYGSTEIRQALRDGDVFFAAHMLSRPWIVDGEVLRGDQLGRTLGFPTANIDFADRIRPKAGIYAAECRLDGEINWRPGVAYVGERPTVNGKDHRLEMHIFDFDADIYGRILDVAFRTFIRDDEKFDSLDAMTV</sequence>
<evidence type="ECO:0000256" key="10">
    <source>
        <dbReference type="ARBA" id="ARBA00022679"/>
    </source>
</evidence>
<dbReference type="Proteomes" id="UP000885830">
    <property type="component" value="Unassembled WGS sequence"/>
</dbReference>
<dbReference type="InterPro" id="IPR015864">
    <property type="entry name" value="FAD_synthase"/>
</dbReference>
<dbReference type="SMART" id="SM00904">
    <property type="entry name" value="Flavokinase"/>
    <property type="match status" value="1"/>
</dbReference>
<evidence type="ECO:0000256" key="9">
    <source>
        <dbReference type="ARBA" id="ARBA00022643"/>
    </source>
</evidence>
<dbReference type="GO" id="GO:0005524">
    <property type="term" value="F:ATP binding"/>
    <property type="evidence" value="ECO:0007669"/>
    <property type="project" value="UniProtKB-KW"/>
</dbReference>
<keyword evidence="8" id="KW-0285">Flavoprotein</keyword>
<reference evidence="21" key="1">
    <citation type="journal article" date="2020" name="mSystems">
        <title>Genome- and Community-Level Interaction Insights into Carbon Utilization and Element Cycling Functions of Hydrothermarchaeota in Hydrothermal Sediment.</title>
        <authorList>
            <person name="Zhou Z."/>
            <person name="Liu Y."/>
            <person name="Xu W."/>
            <person name="Pan J."/>
            <person name="Luo Z.H."/>
            <person name="Li M."/>
        </authorList>
    </citation>
    <scope>NUCLEOTIDE SEQUENCE [LARGE SCALE GENOMIC DNA]</scope>
    <source>
        <strain evidence="21">HyVt-485</strain>
    </source>
</reference>
<dbReference type="SUPFAM" id="SSF82114">
    <property type="entry name" value="Riboflavin kinase-like"/>
    <property type="match status" value="1"/>
</dbReference>
<keyword evidence="13 21" id="KW-0418">Kinase</keyword>
<evidence type="ECO:0000256" key="8">
    <source>
        <dbReference type="ARBA" id="ARBA00022630"/>
    </source>
</evidence>
<evidence type="ECO:0000256" key="7">
    <source>
        <dbReference type="ARBA" id="ARBA00018483"/>
    </source>
</evidence>
<dbReference type="UniPathway" id="UPA00276">
    <property type="reaction ID" value="UER00406"/>
</dbReference>
<dbReference type="SUPFAM" id="SSF52374">
    <property type="entry name" value="Nucleotidylyl transferase"/>
    <property type="match status" value="1"/>
</dbReference>
<dbReference type="PANTHER" id="PTHR22749:SF6">
    <property type="entry name" value="RIBOFLAVIN KINASE"/>
    <property type="match status" value="1"/>
</dbReference>
<comment type="catalytic activity">
    <reaction evidence="19">
        <text>FMN + ATP + H(+) = FAD + diphosphate</text>
        <dbReference type="Rhea" id="RHEA:17237"/>
        <dbReference type="ChEBI" id="CHEBI:15378"/>
        <dbReference type="ChEBI" id="CHEBI:30616"/>
        <dbReference type="ChEBI" id="CHEBI:33019"/>
        <dbReference type="ChEBI" id="CHEBI:57692"/>
        <dbReference type="ChEBI" id="CHEBI:58210"/>
        <dbReference type="EC" id="2.7.7.2"/>
    </reaction>
</comment>
<evidence type="ECO:0000256" key="18">
    <source>
        <dbReference type="ARBA" id="ARBA00047880"/>
    </source>
</evidence>
<evidence type="ECO:0000256" key="19">
    <source>
        <dbReference type="ARBA" id="ARBA00049494"/>
    </source>
</evidence>
<evidence type="ECO:0000256" key="17">
    <source>
        <dbReference type="ARBA" id="ARBA00032176"/>
    </source>
</evidence>
<dbReference type="PIRSF" id="PIRSF004491">
    <property type="entry name" value="FAD_Synth"/>
    <property type="match status" value="1"/>
</dbReference>
<comment type="caution">
    <text evidence="21">The sequence shown here is derived from an EMBL/GenBank/DDBJ whole genome shotgun (WGS) entry which is preliminary data.</text>
</comment>
<comment type="pathway">
    <text evidence="2">Cofactor biosynthesis; FAD biosynthesis; FAD from FMN: step 1/1.</text>
</comment>
<evidence type="ECO:0000256" key="3">
    <source>
        <dbReference type="ARBA" id="ARBA00005201"/>
    </source>
</evidence>
<comment type="function">
    <text evidence="1">Catalyzes the phosphorylation of riboflavin to FMN followed by the adenylation of FMN to FAD.</text>
</comment>
<keyword evidence="14" id="KW-0274">FAD</keyword>
<accession>A0A7C5LWE8</accession>
<proteinExistence type="inferred from homology"/>
<keyword evidence="16" id="KW-0511">Multifunctional enzyme</keyword>
<dbReference type="Pfam" id="PF01687">
    <property type="entry name" value="Flavokinase"/>
    <property type="match status" value="1"/>
</dbReference>
<keyword evidence="9" id="KW-0288">FMN</keyword>
<keyword evidence="11 21" id="KW-0548">Nucleotidyltransferase</keyword>
<evidence type="ECO:0000256" key="6">
    <source>
        <dbReference type="ARBA" id="ARBA00012393"/>
    </source>
</evidence>
<dbReference type="AlphaFoldDB" id="A0A7C5LWE8"/>
<keyword evidence="12" id="KW-0547">Nucleotide-binding</keyword>
<dbReference type="InterPro" id="IPR014729">
    <property type="entry name" value="Rossmann-like_a/b/a_fold"/>
</dbReference>
<dbReference type="InterPro" id="IPR023465">
    <property type="entry name" value="Riboflavin_kinase_dom_sf"/>
</dbReference>
<dbReference type="GO" id="GO:0009398">
    <property type="term" value="P:FMN biosynthetic process"/>
    <property type="evidence" value="ECO:0007669"/>
    <property type="project" value="UniProtKB-UniPathway"/>
</dbReference>
<evidence type="ECO:0000256" key="1">
    <source>
        <dbReference type="ARBA" id="ARBA00002121"/>
    </source>
</evidence>
<evidence type="ECO:0000256" key="16">
    <source>
        <dbReference type="ARBA" id="ARBA00023268"/>
    </source>
</evidence>